<accession>A0A4P5NWC9</accession>
<dbReference type="InterPro" id="IPR010260">
    <property type="entry name" value="AlpA"/>
</dbReference>
<name>A0A4P5NWC9_9PROT</name>
<evidence type="ECO:0000313" key="2">
    <source>
        <dbReference type="Proteomes" id="UP000315095"/>
    </source>
</evidence>
<evidence type="ECO:0000313" key="1">
    <source>
        <dbReference type="EMBL" id="GCE84604.1"/>
    </source>
</evidence>
<dbReference type="AlphaFoldDB" id="A0A4P5NWC9"/>
<dbReference type="Gene3D" id="1.10.238.160">
    <property type="match status" value="1"/>
</dbReference>
<dbReference type="Proteomes" id="UP000315095">
    <property type="component" value="Unassembled WGS sequence"/>
</dbReference>
<dbReference type="EMBL" id="BDLU01000062">
    <property type="protein sequence ID" value="GCE84604.1"/>
    <property type="molecule type" value="Genomic_DNA"/>
</dbReference>
<proteinExistence type="predicted"/>
<keyword evidence="2" id="KW-1185">Reference proteome</keyword>
<organism evidence="1 2">
    <name type="scientific">Komagataeibacter diospyri</name>
    <dbReference type="NCBI Taxonomy" id="1932662"/>
    <lineage>
        <taxon>Bacteria</taxon>
        <taxon>Pseudomonadati</taxon>
        <taxon>Pseudomonadota</taxon>
        <taxon>Alphaproteobacteria</taxon>
        <taxon>Acetobacterales</taxon>
        <taxon>Acetobacteraceae</taxon>
        <taxon>Komagataeibacter</taxon>
    </lineage>
</organism>
<sequence>MIRPWRPLPDGQAGKARCRAFLFFEEGSPQEFPDAWTHSVTAHYFWNMNTFTFDDGAFGHLLTLRQARERAGIARTTVYRRIKEGTFPASVRPGSQCSLTFQRPDSLDGSSTDWHFARSSEAFKKEVSPLPGDNAPCCKMLGAAITRFDPVSRRMGQHHIDHWSVRRSSFIHDRQAGRPEAVQG</sequence>
<protein>
    <submittedName>
        <fullName evidence="1">Uncharacterized protein</fullName>
    </submittedName>
</protein>
<reference evidence="2" key="1">
    <citation type="submission" date="2017-01" db="EMBL/GenBank/DDBJ databases">
        <title>Komagataeibacter sp. MSKU9 whole genome sequencing project.</title>
        <authorList>
            <person name="Matsutani M."/>
            <person name="Naloka K."/>
            <person name="Theeragool G."/>
            <person name="Yakushi T."/>
            <person name="Matsushita K."/>
        </authorList>
    </citation>
    <scope>NUCLEOTIDE SEQUENCE [LARGE SCALE GENOMIC DNA]</scope>
    <source>
        <strain evidence="2">MSKU9</strain>
    </source>
</reference>
<dbReference type="Pfam" id="PF05930">
    <property type="entry name" value="Phage_AlpA"/>
    <property type="match status" value="1"/>
</dbReference>
<comment type="caution">
    <text evidence="1">The sequence shown here is derived from an EMBL/GenBank/DDBJ whole genome shotgun (WGS) entry which is preliminary data.</text>
</comment>
<gene>
    <name evidence="1" type="ORF">MSKU9_2745</name>
</gene>